<dbReference type="EMBL" id="QVTD01000022">
    <property type="protein sequence ID" value="RFU60787.1"/>
    <property type="molecule type" value="Genomic_DNA"/>
</dbReference>
<feature type="transmembrane region" description="Helical" evidence="1">
    <location>
        <begin position="6"/>
        <end position="27"/>
    </location>
</feature>
<keyword evidence="3" id="KW-1185">Reference proteome</keyword>
<organism evidence="2 3">
    <name type="scientific">Peribacillus glennii</name>
    <dbReference type="NCBI Taxonomy" id="2303991"/>
    <lineage>
        <taxon>Bacteria</taxon>
        <taxon>Bacillati</taxon>
        <taxon>Bacillota</taxon>
        <taxon>Bacilli</taxon>
        <taxon>Bacillales</taxon>
        <taxon>Bacillaceae</taxon>
        <taxon>Peribacillus</taxon>
    </lineage>
</organism>
<evidence type="ECO:0000256" key="1">
    <source>
        <dbReference type="SAM" id="Phobius"/>
    </source>
</evidence>
<proteinExistence type="predicted"/>
<name>A0A372L6R5_9BACI</name>
<reference evidence="2 3" key="1">
    <citation type="submission" date="2018-08" db="EMBL/GenBank/DDBJ databases">
        <title>Bacillus chawlae sp. nov., Bacillus glennii sp. nov., and Bacillus saganii sp. nov. Isolated from the Vehicle Assembly Building at Kennedy Space Center where the Viking Spacecraft were Assembled.</title>
        <authorList>
            <person name="Seuylemezian A."/>
            <person name="Vaishampayan P."/>
        </authorList>
    </citation>
    <scope>NUCLEOTIDE SEQUENCE [LARGE SCALE GENOMIC DNA]</scope>
    <source>
        <strain evidence="2 3">V44-8</strain>
    </source>
</reference>
<evidence type="ECO:0000313" key="3">
    <source>
        <dbReference type="Proteomes" id="UP000262939"/>
    </source>
</evidence>
<dbReference type="AlphaFoldDB" id="A0A372L6R5"/>
<comment type="caution">
    <text evidence="2">The sequence shown here is derived from an EMBL/GenBank/DDBJ whole genome shotgun (WGS) entry which is preliminary data.</text>
</comment>
<feature type="transmembrane region" description="Helical" evidence="1">
    <location>
        <begin position="39"/>
        <end position="57"/>
    </location>
</feature>
<keyword evidence="1" id="KW-0812">Transmembrane</keyword>
<evidence type="ECO:0000313" key="2">
    <source>
        <dbReference type="EMBL" id="RFU60787.1"/>
    </source>
</evidence>
<accession>A0A372L6R5</accession>
<gene>
    <name evidence="2" type="ORF">D0466_20775</name>
</gene>
<dbReference type="Proteomes" id="UP000262939">
    <property type="component" value="Unassembled WGS sequence"/>
</dbReference>
<sequence>MDLHKFILYINIVVICLPVASTYVLLVKLITNQPITPNSIGVLAFTYVVMINYNFVFQDLWRKWFGE</sequence>
<protein>
    <submittedName>
        <fullName evidence="2">Uncharacterized protein</fullName>
    </submittedName>
</protein>
<keyword evidence="1" id="KW-1133">Transmembrane helix</keyword>
<keyword evidence="1" id="KW-0472">Membrane</keyword>